<reference evidence="3 4" key="1">
    <citation type="submission" date="2024-01" db="EMBL/GenBank/DDBJ databases">
        <title>A telomere-to-telomere, gap-free genome of sweet tea (Lithocarpus litseifolius).</title>
        <authorList>
            <person name="Zhou J."/>
        </authorList>
    </citation>
    <scope>NUCLEOTIDE SEQUENCE [LARGE SCALE GENOMIC DNA]</scope>
    <source>
        <strain evidence="3">Zhou-2022a</strain>
        <tissue evidence="3">Leaf</tissue>
    </source>
</reference>
<dbReference type="InterPro" id="IPR012337">
    <property type="entry name" value="RNaseH-like_sf"/>
</dbReference>
<dbReference type="EMBL" id="JAZDWU010000012">
    <property type="protein sequence ID" value="KAK9984138.1"/>
    <property type="molecule type" value="Genomic_DNA"/>
</dbReference>
<name>A0AAW2BFC9_9ROSI</name>
<dbReference type="AlphaFoldDB" id="A0AAW2BFC9"/>
<organism evidence="3 4">
    <name type="scientific">Lithocarpus litseifolius</name>
    <dbReference type="NCBI Taxonomy" id="425828"/>
    <lineage>
        <taxon>Eukaryota</taxon>
        <taxon>Viridiplantae</taxon>
        <taxon>Streptophyta</taxon>
        <taxon>Embryophyta</taxon>
        <taxon>Tracheophyta</taxon>
        <taxon>Spermatophyta</taxon>
        <taxon>Magnoliopsida</taxon>
        <taxon>eudicotyledons</taxon>
        <taxon>Gunneridae</taxon>
        <taxon>Pentapetalae</taxon>
        <taxon>rosids</taxon>
        <taxon>fabids</taxon>
        <taxon>Fagales</taxon>
        <taxon>Fagaceae</taxon>
        <taxon>Lithocarpus</taxon>
    </lineage>
</organism>
<evidence type="ECO:0000259" key="1">
    <source>
        <dbReference type="Pfam" id="PF13456"/>
    </source>
</evidence>
<gene>
    <name evidence="3" type="ORF">SO802_033663</name>
</gene>
<dbReference type="Gene3D" id="3.30.420.10">
    <property type="entry name" value="Ribonuclease H-like superfamily/Ribonuclease H"/>
    <property type="match status" value="1"/>
</dbReference>
<dbReference type="PANTHER" id="PTHR47074">
    <property type="entry name" value="BNAC02G40300D PROTEIN"/>
    <property type="match status" value="1"/>
</dbReference>
<feature type="domain" description="Reverse transcriptase zinc-binding" evidence="2">
    <location>
        <begin position="48"/>
        <end position="116"/>
    </location>
</feature>
<feature type="domain" description="RNase H type-1" evidence="1">
    <location>
        <begin position="220"/>
        <end position="342"/>
    </location>
</feature>
<protein>
    <recommendedName>
        <fullName evidence="5">RNase H type-1 domain-containing protein</fullName>
    </recommendedName>
</protein>
<dbReference type="InterPro" id="IPR002156">
    <property type="entry name" value="RNaseH_domain"/>
</dbReference>
<dbReference type="SUPFAM" id="SSF53098">
    <property type="entry name" value="Ribonuclease H-like"/>
    <property type="match status" value="1"/>
</dbReference>
<evidence type="ECO:0000313" key="3">
    <source>
        <dbReference type="EMBL" id="KAK9984138.1"/>
    </source>
</evidence>
<dbReference type="CDD" id="cd06222">
    <property type="entry name" value="RNase_H_like"/>
    <property type="match status" value="1"/>
</dbReference>
<dbReference type="InterPro" id="IPR026960">
    <property type="entry name" value="RVT-Znf"/>
</dbReference>
<proteinExistence type="predicted"/>
<dbReference type="Pfam" id="PF13456">
    <property type="entry name" value="RVT_3"/>
    <property type="match status" value="1"/>
</dbReference>
<accession>A0AAW2BFC9</accession>
<dbReference type="Proteomes" id="UP001459277">
    <property type="component" value="Unassembled WGS sequence"/>
</dbReference>
<dbReference type="InterPro" id="IPR044730">
    <property type="entry name" value="RNase_H-like_dom_plant"/>
</dbReference>
<evidence type="ECO:0000313" key="4">
    <source>
        <dbReference type="Proteomes" id="UP001459277"/>
    </source>
</evidence>
<dbReference type="GO" id="GO:0004523">
    <property type="term" value="F:RNA-DNA hybrid ribonuclease activity"/>
    <property type="evidence" value="ECO:0007669"/>
    <property type="project" value="InterPro"/>
</dbReference>
<dbReference type="GO" id="GO:0003676">
    <property type="term" value="F:nucleic acid binding"/>
    <property type="evidence" value="ECO:0007669"/>
    <property type="project" value="InterPro"/>
</dbReference>
<dbReference type="InterPro" id="IPR036397">
    <property type="entry name" value="RNaseH_sf"/>
</dbReference>
<comment type="caution">
    <text evidence="3">The sequence shown here is derived from an EMBL/GenBank/DDBJ whole genome shotgun (WGS) entry which is preliminary data.</text>
</comment>
<dbReference type="PANTHER" id="PTHR47074:SF48">
    <property type="entry name" value="POLYNUCLEOTIDYL TRANSFERASE, RIBONUCLEASE H-LIKE SUPERFAMILY PROTEIN"/>
    <property type="match status" value="1"/>
</dbReference>
<evidence type="ECO:0008006" key="5">
    <source>
        <dbReference type="Google" id="ProtNLM"/>
    </source>
</evidence>
<dbReference type="Pfam" id="PF13966">
    <property type="entry name" value="zf-RVT"/>
    <property type="match status" value="1"/>
</dbReference>
<keyword evidence="4" id="KW-1185">Reference proteome</keyword>
<dbReference type="InterPro" id="IPR052929">
    <property type="entry name" value="RNase_H-like_EbsB-rel"/>
</dbReference>
<evidence type="ECO:0000259" key="2">
    <source>
        <dbReference type="Pfam" id="PF13966"/>
    </source>
</evidence>
<sequence>MNLVDSQVWAKTPNGILSVKSAYIEAVRYLEVSKGCEDRPGCSDASRMEAIWKLIWSLKCPSKVKHFLWRACKNALPTKQCLMHRKVIKEDKCDLCGESESSGHILWGCKVAKEAWSETKFKIDRLGRPPKDFLDVLWLLMASSGEKDWEKFAVTAWLLWNNRNSVRFRGKCKNGKTIEGEARKYVEEFRGVCLPERQEAQPAPCFNQWTPPPQGMYKVNVDAAVFKEQRCCGIGVVIRNDKGQMMGALCKKITLPWGVLEAEAKAAKTGILLAWDLGLKDIVVEGDSQLVMNALKGSVIPTLAIQKIVEGSQGCLSHFKSWRIAHVRRNNNGAAHLLARNALSVDGCVIWVEDTPPVIELQIQNDVIAMDFGPYQ</sequence>